<keyword evidence="2" id="KW-1185">Reference proteome</keyword>
<dbReference type="EMBL" id="ML738305">
    <property type="protein sequence ID" value="KAE8316723.1"/>
    <property type="molecule type" value="Genomic_DNA"/>
</dbReference>
<name>A0A5N6W7J8_9EURO</name>
<gene>
    <name evidence="1" type="ORF">BDV41DRAFT_95978</name>
</gene>
<accession>A0A5N6W7J8</accession>
<evidence type="ECO:0000313" key="1">
    <source>
        <dbReference type="EMBL" id="KAE8316723.1"/>
    </source>
</evidence>
<reference evidence="2" key="1">
    <citation type="submission" date="2019-04" db="EMBL/GenBank/DDBJ databases">
        <title>Friends and foes A comparative genomics studyof 23 Aspergillus species from section Flavi.</title>
        <authorList>
            <consortium name="DOE Joint Genome Institute"/>
            <person name="Kjaerbolling I."/>
            <person name="Vesth T."/>
            <person name="Frisvad J.C."/>
            <person name="Nybo J.L."/>
            <person name="Theobald S."/>
            <person name="Kildgaard S."/>
            <person name="Isbrandt T."/>
            <person name="Kuo A."/>
            <person name="Sato A."/>
            <person name="Lyhne E.K."/>
            <person name="Kogle M.E."/>
            <person name="Wiebenga A."/>
            <person name="Kun R.S."/>
            <person name="Lubbers R.J."/>
            <person name="Makela M.R."/>
            <person name="Barry K."/>
            <person name="Chovatia M."/>
            <person name="Clum A."/>
            <person name="Daum C."/>
            <person name="Haridas S."/>
            <person name="He G."/>
            <person name="LaButti K."/>
            <person name="Lipzen A."/>
            <person name="Mondo S."/>
            <person name="Riley R."/>
            <person name="Salamov A."/>
            <person name="Simmons B.A."/>
            <person name="Magnuson J.K."/>
            <person name="Henrissat B."/>
            <person name="Mortensen U.H."/>
            <person name="Larsen T.O."/>
            <person name="Devries R.P."/>
            <person name="Grigoriev I.V."/>
            <person name="Machida M."/>
            <person name="Baker S.E."/>
            <person name="Andersen M.R."/>
        </authorList>
    </citation>
    <scope>NUCLEOTIDE SEQUENCE [LARGE SCALE GENOMIC DNA]</scope>
    <source>
        <strain evidence="2">CBS 130015</strain>
    </source>
</reference>
<dbReference type="AlphaFoldDB" id="A0A5N6W7J8"/>
<organism evidence="1 2">
    <name type="scientific">Aspergillus transmontanensis</name>
    <dbReference type="NCBI Taxonomy" id="1034304"/>
    <lineage>
        <taxon>Eukaryota</taxon>
        <taxon>Fungi</taxon>
        <taxon>Dikarya</taxon>
        <taxon>Ascomycota</taxon>
        <taxon>Pezizomycotina</taxon>
        <taxon>Eurotiomycetes</taxon>
        <taxon>Eurotiomycetidae</taxon>
        <taxon>Eurotiales</taxon>
        <taxon>Aspergillaceae</taxon>
        <taxon>Aspergillus</taxon>
        <taxon>Aspergillus subgen. Circumdati</taxon>
    </lineage>
</organism>
<dbReference type="Proteomes" id="UP000325433">
    <property type="component" value="Unassembled WGS sequence"/>
</dbReference>
<proteinExistence type="predicted"/>
<evidence type="ECO:0000313" key="2">
    <source>
        <dbReference type="Proteomes" id="UP000325433"/>
    </source>
</evidence>
<sequence length="54" mass="6435">MKEKKKCGVSPTRFERITFRSGVAVNLLEEFKTWLGLKWELTTRYRCARGPWDD</sequence>
<protein>
    <submittedName>
        <fullName evidence="1">Uncharacterized protein</fullName>
    </submittedName>
</protein>